<keyword evidence="2" id="KW-1185">Reference proteome</keyword>
<sequence>MAASQPAKQRVALLSHAIDLCTNLRDTLERVGPSRWTRSADFLSADEYATVLKVHELESTLQRHLQEVNEKRNDALAPVSRLPDDVLRIIFLHMVDIHRDDYRSYVHYVFVKDLSSVSRRWRAIALDTANLWTGVSFAEPKYLADADSNPIHPWYGSAKVLSRTVVCNLERSKLALLRVGMNVPAEASVPAMVREYMRTCSGRVGELTVTVQGQDARLLDAIVPCVAQTAGVLRRFRFRVEDAINGVDGRGAVEQFLALNLPSLVEIRLRSVPLPLKHRQEYTALLGCRQLHFTIKHPLQFHFPQLVALLRCTPALEELHVDLMVYQDTAPLELEERLVLPELRNLDISCSIYNLPRLPLVILSAPKLNRLALDSHGDGDNEEQRDRNASDVVGFLEASVGLEGRPPPVRTLIAMHGGTISGLNRILPALAGLEVLRVVFGGEIAEQEVELTALLDKLGPPIHSVELGVPPSTSYLGPRLRTLECLADTTPSNVRQLIRLASRRKAAGIPLTRVRMGPWPGSWLSDRSQMPETPEEQYALERALASEVDILECDQYRWDWGEEPQGPGGMRGGWSKVD</sequence>
<evidence type="ECO:0000313" key="2">
    <source>
        <dbReference type="Proteomes" id="UP000076738"/>
    </source>
</evidence>
<name>A0A167MJA5_CALVF</name>
<evidence type="ECO:0000313" key="1">
    <source>
        <dbReference type="EMBL" id="KZO96774.1"/>
    </source>
</evidence>
<dbReference type="AlphaFoldDB" id="A0A167MJA5"/>
<dbReference type="EMBL" id="KV417282">
    <property type="protein sequence ID" value="KZO96774.1"/>
    <property type="molecule type" value="Genomic_DNA"/>
</dbReference>
<dbReference type="CDD" id="cd09917">
    <property type="entry name" value="F-box_SF"/>
    <property type="match status" value="1"/>
</dbReference>
<dbReference type="Gene3D" id="1.20.1280.50">
    <property type="match status" value="1"/>
</dbReference>
<protein>
    <submittedName>
        <fullName evidence="1">Uncharacterized protein</fullName>
    </submittedName>
</protein>
<dbReference type="OrthoDB" id="3365698at2759"/>
<proteinExistence type="predicted"/>
<dbReference type="Proteomes" id="UP000076738">
    <property type="component" value="Unassembled WGS sequence"/>
</dbReference>
<accession>A0A167MJA5</accession>
<dbReference type="STRING" id="1330018.A0A167MJA5"/>
<gene>
    <name evidence="1" type="ORF">CALVIDRAFT_536699</name>
</gene>
<organism evidence="1 2">
    <name type="scientific">Calocera viscosa (strain TUFC12733)</name>
    <dbReference type="NCBI Taxonomy" id="1330018"/>
    <lineage>
        <taxon>Eukaryota</taxon>
        <taxon>Fungi</taxon>
        <taxon>Dikarya</taxon>
        <taxon>Basidiomycota</taxon>
        <taxon>Agaricomycotina</taxon>
        <taxon>Dacrymycetes</taxon>
        <taxon>Dacrymycetales</taxon>
        <taxon>Dacrymycetaceae</taxon>
        <taxon>Calocera</taxon>
    </lineage>
</organism>
<reference evidence="1 2" key="1">
    <citation type="journal article" date="2016" name="Mol. Biol. Evol.">
        <title>Comparative Genomics of Early-Diverging Mushroom-Forming Fungi Provides Insights into the Origins of Lignocellulose Decay Capabilities.</title>
        <authorList>
            <person name="Nagy L.G."/>
            <person name="Riley R."/>
            <person name="Tritt A."/>
            <person name="Adam C."/>
            <person name="Daum C."/>
            <person name="Floudas D."/>
            <person name="Sun H."/>
            <person name="Yadav J.S."/>
            <person name="Pangilinan J."/>
            <person name="Larsson K.H."/>
            <person name="Matsuura K."/>
            <person name="Barry K."/>
            <person name="Labutti K."/>
            <person name="Kuo R."/>
            <person name="Ohm R.A."/>
            <person name="Bhattacharya S.S."/>
            <person name="Shirouzu T."/>
            <person name="Yoshinaga Y."/>
            <person name="Martin F.M."/>
            <person name="Grigoriev I.V."/>
            <person name="Hibbett D.S."/>
        </authorList>
    </citation>
    <scope>NUCLEOTIDE SEQUENCE [LARGE SCALE GENOMIC DNA]</scope>
    <source>
        <strain evidence="1 2">TUFC12733</strain>
    </source>
</reference>